<reference evidence="3 4" key="1">
    <citation type="journal article" date="2009" name="Science">
        <title>Green evolution and dynamic adaptations revealed by genomes of the marine picoeukaryotes Micromonas.</title>
        <authorList>
            <person name="Worden A.Z."/>
            <person name="Lee J.H."/>
            <person name="Mock T."/>
            <person name="Rouze P."/>
            <person name="Simmons M.P."/>
            <person name="Aerts A.L."/>
            <person name="Allen A.E."/>
            <person name="Cuvelier M.L."/>
            <person name="Derelle E."/>
            <person name="Everett M.V."/>
            <person name="Foulon E."/>
            <person name="Grimwood J."/>
            <person name="Gundlach H."/>
            <person name="Henrissat B."/>
            <person name="Napoli C."/>
            <person name="McDonald S.M."/>
            <person name="Parker M.S."/>
            <person name="Rombauts S."/>
            <person name="Salamov A."/>
            <person name="Von Dassow P."/>
            <person name="Badger J.H."/>
            <person name="Coutinho P.M."/>
            <person name="Demir E."/>
            <person name="Dubchak I."/>
            <person name="Gentemann C."/>
            <person name="Eikrem W."/>
            <person name="Gready J.E."/>
            <person name="John U."/>
            <person name="Lanier W."/>
            <person name="Lindquist E.A."/>
            <person name="Lucas S."/>
            <person name="Mayer K.F."/>
            <person name="Moreau H."/>
            <person name="Not F."/>
            <person name="Otillar R."/>
            <person name="Panaud O."/>
            <person name="Pangilinan J."/>
            <person name="Paulsen I."/>
            <person name="Piegu B."/>
            <person name="Poliakov A."/>
            <person name="Robbens S."/>
            <person name="Schmutz J."/>
            <person name="Toulza E."/>
            <person name="Wyss T."/>
            <person name="Zelensky A."/>
            <person name="Zhou K."/>
            <person name="Armbrust E.V."/>
            <person name="Bhattacharya D."/>
            <person name="Goodenough U.W."/>
            <person name="Van de Peer Y."/>
            <person name="Grigoriev I.V."/>
        </authorList>
    </citation>
    <scope>NUCLEOTIDE SEQUENCE [LARGE SCALE GENOMIC DNA]</scope>
    <source>
        <strain evidence="3 4">CCMP1545</strain>
    </source>
</reference>
<evidence type="ECO:0000313" key="4">
    <source>
        <dbReference type="Proteomes" id="UP000001876"/>
    </source>
</evidence>
<dbReference type="PANTHER" id="PTHR43601">
    <property type="entry name" value="THIOREDOXIN, MITOCHONDRIAL"/>
    <property type="match status" value="1"/>
</dbReference>
<dbReference type="AlphaFoldDB" id="C1MIG5"/>
<dbReference type="PROSITE" id="PS00194">
    <property type="entry name" value="THIOREDOXIN_1"/>
    <property type="match status" value="1"/>
</dbReference>
<name>C1MIG5_MICPC</name>
<dbReference type="InterPro" id="IPR017937">
    <property type="entry name" value="Thioredoxin_CS"/>
</dbReference>
<dbReference type="InterPro" id="IPR036249">
    <property type="entry name" value="Thioredoxin-like_sf"/>
</dbReference>
<dbReference type="OMA" id="NMHEFEN"/>
<dbReference type="SUPFAM" id="SSF52833">
    <property type="entry name" value="Thioredoxin-like"/>
    <property type="match status" value="1"/>
</dbReference>
<comment type="similarity">
    <text evidence="1">Belongs to the thioredoxin family.</text>
</comment>
<dbReference type="GeneID" id="9680433"/>
<dbReference type="EMBL" id="GG663735">
    <property type="protein sequence ID" value="EEH60378.1"/>
    <property type="molecule type" value="Genomic_DNA"/>
</dbReference>
<dbReference type="InterPro" id="IPR013766">
    <property type="entry name" value="Thioredoxin_domain"/>
</dbReference>
<feature type="domain" description="Thioredoxin" evidence="2">
    <location>
        <begin position="11"/>
        <end position="131"/>
    </location>
</feature>
<accession>C1MIG5</accession>
<dbReference type="PROSITE" id="PS51352">
    <property type="entry name" value="THIOREDOXIN_2"/>
    <property type="match status" value="1"/>
</dbReference>
<dbReference type="PANTHER" id="PTHR43601:SF32">
    <property type="entry name" value="THIOREDOXIN-LIKE 2-2, CHLOROPLASTIC"/>
    <property type="match status" value="1"/>
</dbReference>
<dbReference type="Proteomes" id="UP000001876">
    <property type="component" value="Unassembled WGS sequence"/>
</dbReference>
<dbReference type="KEGG" id="mpp:MICPUCDRAFT_24412"/>
<dbReference type="RefSeq" id="XP_003055126.1">
    <property type="nucleotide sequence ID" value="XM_003055080.1"/>
</dbReference>
<organism evidence="4">
    <name type="scientific">Micromonas pusilla (strain CCMP1545)</name>
    <name type="common">Picoplanktonic green alga</name>
    <dbReference type="NCBI Taxonomy" id="564608"/>
    <lineage>
        <taxon>Eukaryota</taxon>
        <taxon>Viridiplantae</taxon>
        <taxon>Chlorophyta</taxon>
        <taxon>Mamiellophyceae</taxon>
        <taxon>Mamiellales</taxon>
        <taxon>Mamiellaceae</taxon>
        <taxon>Micromonas</taxon>
    </lineage>
</organism>
<evidence type="ECO:0000313" key="3">
    <source>
        <dbReference type="EMBL" id="EEH60378.1"/>
    </source>
</evidence>
<dbReference type="CDD" id="cd02947">
    <property type="entry name" value="TRX_family"/>
    <property type="match status" value="1"/>
</dbReference>
<dbReference type="GO" id="GO:0045454">
    <property type="term" value="P:cell redox homeostasis"/>
    <property type="evidence" value="ECO:0007669"/>
    <property type="project" value="TreeGrafter"/>
</dbReference>
<evidence type="ECO:0000256" key="1">
    <source>
        <dbReference type="ARBA" id="ARBA00008987"/>
    </source>
</evidence>
<dbReference type="Pfam" id="PF00085">
    <property type="entry name" value="Thioredoxin"/>
    <property type="match status" value="1"/>
</dbReference>
<sequence>MGGKVDPKDTWWLKSTSSNDNMIDVNGTEEFLQALKEAGDRLVIVDFYARWCGACRGLFPKLCKIASQEENKDILFVKVEFDDNKEMCRSMGVKILPFFHFYKGKEGKVEEFSASISKIKLLREKIEKHHPAPVGDKEAEPVA</sequence>
<dbReference type="eggNOG" id="KOG0907">
    <property type="taxonomic scope" value="Eukaryota"/>
</dbReference>
<dbReference type="STRING" id="564608.C1MIG5"/>
<dbReference type="OrthoDB" id="2121326at2759"/>
<keyword evidence="4" id="KW-1185">Reference proteome</keyword>
<protein>
    <submittedName>
        <fullName evidence="3">Uncharacterized protein TRX1</fullName>
    </submittedName>
</protein>
<gene>
    <name evidence="3" type="primary">TRX1</name>
    <name evidence="3" type="ORF">MICPUCDRAFT_24412</name>
</gene>
<evidence type="ECO:0000259" key="2">
    <source>
        <dbReference type="PROSITE" id="PS51352"/>
    </source>
</evidence>
<proteinExistence type="inferred from homology"/>
<dbReference type="Gene3D" id="3.40.30.10">
    <property type="entry name" value="Glutaredoxin"/>
    <property type="match status" value="1"/>
</dbReference>